<sequence>MAVTTSEFLQDVPEFDELEPGEKVTVNDVEYTIIDKETRWPSPGESVHYLYLECGETINVVSWNPAHSSEAVWLFPKGSDPMTEGVDVESVTFHGEES</sequence>
<proteinExistence type="predicted"/>
<dbReference type="AlphaFoldDB" id="A0A1I2LW91"/>
<dbReference type="Proteomes" id="UP000198876">
    <property type="component" value="Unassembled WGS sequence"/>
</dbReference>
<name>A0A1I2LW91_9EURY</name>
<dbReference type="RefSeq" id="WP_092887835.1">
    <property type="nucleotide sequence ID" value="NZ_FOOQ01000001.1"/>
</dbReference>
<evidence type="ECO:0000313" key="1">
    <source>
        <dbReference type="EMBL" id="SFF83632.1"/>
    </source>
</evidence>
<reference evidence="2" key="1">
    <citation type="submission" date="2016-10" db="EMBL/GenBank/DDBJ databases">
        <authorList>
            <person name="Varghese N."/>
            <person name="Submissions S."/>
        </authorList>
    </citation>
    <scope>NUCLEOTIDE SEQUENCE [LARGE SCALE GENOMIC DNA]</scope>
    <source>
        <strain evidence="2">CGMCC 1.7739</strain>
    </source>
</reference>
<protein>
    <submittedName>
        <fullName evidence="1">Uncharacterized protein</fullName>
    </submittedName>
</protein>
<dbReference type="OrthoDB" id="379602at2157"/>
<evidence type="ECO:0000313" key="2">
    <source>
        <dbReference type="Proteomes" id="UP000198876"/>
    </source>
</evidence>
<dbReference type="EMBL" id="FOOQ01000001">
    <property type="protein sequence ID" value="SFF83632.1"/>
    <property type="molecule type" value="Genomic_DNA"/>
</dbReference>
<organism evidence="1 2">
    <name type="scientific">Halopelagius inordinatus</name>
    <dbReference type="NCBI Taxonomy" id="553467"/>
    <lineage>
        <taxon>Archaea</taxon>
        <taxon>Methanobacteriati</taxon>
        <taxon>Methanobacteriota</taxon>
        <taxon>Stenosarchaea group</taxon>
        <taxon>Halobacteria</taxon>
        <taxon>Halobacteriales</taxon>
        <taxon>Haloferacaceae</taxon>
    </lineage>
</organism>
<accession>A0A1I2LW91</accession>
<gene>
    <name evidence="1" type="ORF">SAMN04488063_0469</name>
</gene>
<keyword evidence="2" id="KW-1185">Reference proteome</keyword>